<evidence type="ECO:0000313" key="3">
    <source>
        <dbReference type="Proteomes" id="UP000289650"/>
    </source>
</evidence>
<sequence>MPFSLQPNGIFSGSSQETVKPWRASKRQTEAVLTIRTSPLRAADSRARDRRPLVLGRRNYLFAGSDGRGQSAAVIYSLIGSARLNGFEPFA</sequence>
<gene>
    <name evidence="2" type="ORF">D1006_40340</name>
</gene>
<name>A0A4Q2A5H3_9BURK</name>
<protein>
    <submittedName>
        <fullName evidence="2">Uncharacterized protein</fullName>
    </submittedName>
</protein>
<dbReference type="AlphaFoldDB" id="A0A4Q2A5H3"/>
<reference evidence="2 3" key="1">
    <citation type="submission" date="2018-08" db="EMBL/GenBank/DDBJ databases">
        <title>Mountain-cultivated ginseng endophyte, Burkholderia stabilis and its activity against ginseng root rot disease.</title>
        <authorList>
            <person name="Tapan Kumar M."/>
            <person name="Bae H."/>
            <person name="Shanmugam G."/>
            <person name="Jeon J."/>
        </authorList>
    </citation>
    <scope>NUCLEOTIDE SEQUENCE [LARGE SCALE GENOMIC DNA]</scope>
    <source>
        <strain evidence="2 3">EB159</strain>
    </source>
</reference>
<accession>A0A4Q2A5H3</accession>
<evidence type="ECO:0000313" key="2">
    <source>
        <dbReference type="EMBL" id="RXV64552.1"/>
    </source>
</evidence>
<dbReference type="Proteomes" id="UP000289650">
    <property type="component" value="Unassembled WGS sequence"/>
</dbReference>
<feature type="region of interest" description="Disordered" evidence="1">
    <location>
        <begin position="1"/>
        <end position="23"/>
    </location>
</feature>
<proteinExistence type="predicted"/>
<feature type="compositionally biased region" description="Polar residues" evidence="1">
    <location>
        <begin position="1"/>
        <end position="18"/>
    </location>
</feature>
<comment type="caution">
    <text evidence="2">The sequence shown here is derived from an EMBL/GenBank/DDBJ whole genome shotgun (WGS) entry which is preliminary data.</text>
</comment>
<organism evidence="2 3">
    <name type="scientific">Burkholderia stabilis</name>
    <dbReference type="NCBI Taxonomy" id="95485"/>
    <lineage>
        <taxon>Bacteria</taxon>
        <taxon>Pseudomonadati</taxon>
        <taxon>Pseudomonadota</taxon>
        <taxon>Betaproteobacteria</taxon>
        <taxon>Burkholderiales</taxon>
        <taxon>Burkholderiaceae</taxon>
        <taxon>Burkholderia</taxon>
        <taxon>Burkholderia cepacia complex</taxon>
    </lineage>
</organism>
<evidence type="ECO:0000256" key="1">
    <source>
        <dbReference type="SAM" id="MobiDB-lite"/>
    </source>
</evidence>
<dbReference type="EMBL" id="QWEX01000004">
    <property type="protein sequence ID" value="RXV64552.1"/>
    <property type="molecule type" value="Genomic_DNA"/>
</dbReference>